<dbReference type="GeneID" id="25903810"/>
<reference evidence="2 3" key="1">
    <citation type="submission" date="2011-02" db="EMBL/GenBank/DDBJ databases">
        <title>The Genome Sequence of Sphaeroforma arctica JP610.</title>
        <authorList>
            <consortium name="The Broad Institute Genome Sequencing Platform"/>
            <person name="Russ C."/>
            <person name="Cuomo C."/>
            <person name="Young S.K."/>
            <person name="Zeng Q."/>
            <person name="Gargeya S."/>
            <person name="Alvarado L."/>
            <person name="Berlin A."/>
            <person name="Chapman S.B."/>
            <person name="Chen Z."/>
            <person name="Freedman E."/>
            <person name="Gellesch M."/>
            <person name="Goldberg J."/>
            <person name="Griggs A."/>
            <person name="Gujja S."/>
            <person name="Heilman E."/>
            <person name="Heiman D."/>
            <person name="Howarth C."/>
            <person name="Mehta T."/>
            <person name="Neiman D."/>
            <person name="Pearson M."/>
            <person name="Roberts A."/>
            <person name="Saif S."/>
            <person name="Shea T."/>
            <person name="Shenoy N."/>
            <person name="Sisk P."/>
            <person name="Stolte C."/>
            <person name="Sykes S."/>
            <person name="White J."/>
            <person name="Yandava C."/>
            <person name="Burger G."/>
            <person name="Gray M.W."/>
            <person name="Holland P.W.H."/>
            <person name="King N."/>
            <person name="Lang F.B.F."/>
            <person name="Roger A.J."/>
            <person name="Ruiz-Trillo I."/>
            <person name="Haas B."/>
            <person name="Nusbaum C."/>
            <person name="Birren B."/>
        </authorList>
    </citation>
    <scope>NUCLEOTIDE SEQUENCE [LARGE SCALE GENOMIC DNA]</scope>
    <source>
        <strain evidence="2 3">JP610</strain>
    </source>
</reference>
<organism evidence="2 3">
    <name type="scientific">Sphaeroforma arctica JP610</name>
    <dbReference type="NCBI Taxonomy" id="667725"/>
    <lineage>
        <taxon>Eukaryota</taxon>
        <taxon>Ichthyosporea</taxon>
        <taxon>Ichthyophonida</taxon>
        <taxon>Sphaeroforma</taxon>
    </lineage>
</organism>
<dbReference type="InterPro" id="IPR029063">
    <property type="entry name" value="SAM-dependent_MTases_sf"/>
</dbReference>
<feature type="domain" description="Methyltransferase FkbM" evidence="1">
    <location>
        <begin position="176"/>
        <end position="354"/>
    </location>
</feature>
<protein>
    <recommendedName>
        <fullName evidence="1">Methyltransferase FkbM domain-containing protein</fullName>
    </recommendedName>
</protein>
<dbReference type="SUPFAM" id="SSF53335">
    <property type="entry name" value="S-adenosyl-L-methionine-dependent methyltransferases"/>
    <property type="match status" value="1"/>
</dbReference>
<keyword evidence="3" id="KW-1185">Reference proteome</keyword>
<dbReference type="NCBIfam" id="TIGR01444">
    <property type="entry name" value="fkbM_fam"/>
    <property type="match status" value="1"/>
</dbReference>
<gene>
    <name evidence="2" type="ORF">SARC_03306</name>
</gene>
<dbReference type="PANTHER" id="PTHR34203">
    <property type="entry name" value="METHYLTRANSFERASE, FKBM FAMILY PROTEIN"/>
    <property type="match status" value="1"/>
</dbReference>
<dbReference type="InterPro" id="IPR052514">
    <property type="entry name" value="SAM-dependent_MTase"/>
</dbReference>
<sequence length="385" mass="42472">MKGASRSIILALTLYAGFLTYHNVYIYPASSAASKNSHLTDPVNHSTCPKCDNTDAKNNPKDTLPVGGSGALTRDTEVHKHISLPPTPADLMDAGTRQLYCFELHGIASTDNIQVVDVKGVRSTERNLKMALYKSQTDIVSGSLKNEGAWEYELVKNFWRRVTAAKESPKTGIFLDVGANVGYWTLVGLDLGYSVLAVEPMHENVRLLKITQCLNPQFEGKLTVLPIGLGVKKATCHVMSDNKNVGDGHTICGAEALQAFKDGDTLNQYSERSLVNIAKLDDILDTTQTPIAGMKIDIEGFERFALSKEGSDRFFSGLHPPKVIGCELYHCFSGKDCDAGDREFIDLMTERGFHMQHPISWSNTADKFEFSDRIALMSDTFLIRE</sequence>
<dbReference type="AlphaFoldDB" id="A0A0L0G898"/>
<evidence type="ECO:0000259" key="1">
    <source>
        <dbReference type="Pfam" id="PF05050"/>
    </source>
</evidence>
<dbReference type="RefSeq" id="XP_014158375.1">
    <property type="nucleotide sequence ID" value="XM_014302900.1"/>
</dbReference>
<evidence type="ECO:0000313" key="2">
    <source>
        <dbReference type="EMBL" id="KNC84473.1"/>
    </source>
</evidence>
<dbReference type="eggNOG" id="ENOG502R31D">
    <property type="taxonomic scope" value="Eukaryota"/>
</dbReference>
<dbReference type="EMBL" id="KQ241762">
    <property type="protein sequence ID" value="KNC84473.1"/>
    <property type="molecule type" value="Genomic_DNA"/>
</dbReference>
<dbReference type="Gene3D" id="3.40.50.150">
    <property type="entry name" value="Vaccinia Virus protein VP39"/>
    <property type="match status" value="1"/>
</dbReference>
<dbReference type="Proteomes" id="UP000054560">
    <property type="component" value="Unassembled WGS sequence"/>
</dbReference>
<proteinExistence type="predicted"/>
<dbReference type="OrthoDB" id="2128152at2759"/>
<name>A0A0L0G898_9EUKA</name>
<accession>A0A0L0G898</accession>
<dbReference type="PANTHER" id="PTHR34203:SF15">
    <property type="entry name" value="SLL1173 PROTEIN"/>
    <property type="match status" value="1"/>
</dbReference>
<evidence type="ECO:0000313" key="3">
    <source>
        <dbReference type="Proteomes" id="UP000054560"/>
    </source>
</evidence>
<dbReference type="InterPro" id="IPR006342">
    <property type="entry name" value="FkbM_mtfrase"/>
</dbReference>
<dbReference type="Pfam" id="PF05050">
    <property type="entry name" value="Methyltransf_21"/>
    <property type="match status" value="1"/>
</dbReference>